<proteinExistence type="predicted"/>
<feature type="domain" description="HTH araC/xylS-type" evidence="1">
    <location>
        <begin position="173"/>
        <end position="273"/>
    </location>
</feature>
<dbReference type="SMART" id="SM00342">
    <property type="entry name" value="HTH_ARAC"/>
    <property type="match status" value="1"/>
</dbReference>
<dbReference type="PROSITE" id="PS01124">
    <property type="entry name" value="HTH_ARAC_FAMILY_2"/>
    <property type="match status" value="1"/>
</dbReference>
<dbReference type="KEGG" id="emv:HQR01_06295"/>
<evidence type="ECO:0000313" key="3">
    <source>
        <dbReference type="Proteomes" id="UP000504693"/>
    </source>
</evidence>
<dbReference type="InterPro" id="IPR018060">
    <property type="entry name" value="HTH_AraC"/>
</dbReference>
<name>A0A7D3XH37_9SPHN</name>
<dbReference type="GO" id="GO:0003700">
    <property type="term" value="F:DNA-binding transcription factor activity"/>
    <property type="evidence" value="ECO:0007669"/>
    <property type="project" value="InterPro"/>
</dbReference>
<keyword evidence="3" id="KW-1185">Reference proteome</keyword>
<dbReference type="Gene3D" id="1.10.10.60">
    <property type="entry name" value="Homeodomain-like"/>
    <property type="match status" value="1"/>
</dbReference>
<protein>
    <submittedName>
        <fullName evidence="2">Helix-turn-helix domain-containing protein</fullName>
    </submittedName>
</protein>
<sequence>MTSHTGRTRDGQPLAFNHPPASDVAPWFTWFSATHGELPEGVQISCGMLNDNTCLRIMFGGRWTAQTRDGLKVFEPGEAGISLYFGPQSRILPITAEGNFKVITVHLAAGAATVLGNPPQAEVLDRILDFDAMVGHGHLSSRFDPNGQPHEWLATFEEELRRFLIKHATRHPDPLSMAFERQLLANPSFKLREFADRHNVAPRTLERTVLRDFGMSPRQVRRRARALDLASALLGVAMEEEEAALRLRYFDQSHQIREIRHFFDCTPGQLQSEQHPLLRLNLEVRQAHRVQALAMLPPDTIEPWRDPEAEPRD</sequence>
<dbReference type="AlphaFoldDB" id="A0A7D3XH37"/>
<evidence type="ECO:0000313" key="2">
    <source>
        <dbReference type="EMBL" id="QKG71013.1"/>
    </source>
</evidence>
<dbReference type="RefSeq" id="WP_173213578.1">
    <property type="nucleotide sequence ID" value="NZ_CP053921.1"/>
</dbReference>
<dbReference type="EMBL" id="CP053921">
    <property type="protein sequence ID" value="QKG71013.1"/>
    <property type="molecule type" value="Genomic_DNA"/>
</dbReference>
<evidence type="ECO:0000259" key="1">
    <source>
        <dbReference type="PROSITE" id="PS01124"/>
    </source>
</evidence>
<dbReference type="Proteomes" id="UP000504693">
    <property type="component" value="Chromosome"/>
</dbReference>
<organism evidence="2 3">
    <name type="scientific">Erythrobacter mangrovi</name>
    <dbReference type="NCBI Taxonomy" id="2739433"/>
    <lineage>
        <taxon>Bacteria</taxon>
        <taxon>Pseudomonadati</taxon>
        <taxon>Pseudomonadota</taxon>
        <taxon>Alphaproteobacteria</taxon>
        <taxon>Sphingomonadales</taxon>
        <taxon>Erythrobacteraceae</taxon>
        <taxon>Erythrobacter/Porphyrobacter group</taxon>
        <taxon>Erythrobacter</taxon>
    </lineage>
</organism>
<dbReference type="GO" id="GO:0043565">
    <property type="term" value="F:sequence-specific DNA binding"/>
    <property type="evidence" value="ECO:0007669"/>
    <property type="project" value="InterPro"/>
</dbReference>
<accession>A0A7D3XH37</accession>
<reference evidence="2 3" key="1">
    <citation type="submission" date="2020-05" db="EMBL/GenBank/DDBJ databases">
        <title>Erythrobacter mangrovi sp. nov., isolated from rhizosphere soil of mangrove plant (Kandelia candel).</title>
        <authorList>
            <person name="Ye Y.H."/>
        </authorList>
    </citation>
    <scope>NUCLEOTIDE SEQUENCE [LARGE SCALE GENOMIC DNA]</scope>
    <source>
        <strain evidence="2 3">EB310</strain>
    </source>
</reference>
<gene>
    <name evidence="2" type="ORF">HQR01_06295</name>
</gene>
<dbReference type="Pfam" id="PF12833">
    <property type="entry name" value="HTH_18"/>
    <property type="match status" value="1"/>
</dbReference>